<dbReference type="RefSeq" id="WP_151445183.1">
    <property type="nucleotide sequence ID" value="NZ_CABVOU010000047.1"/>
</dbReference>
<evidence type="ECO:0000256" key="7">
    <source>
        <dbReference type="HAMAP-Rule" id="MF_00412"/>
    </source>
</evidence>
<dbReference type="EMBL" id="CABVOU010000047">
    <property type="protein sequence ID" value="VVZ97369.1"/>
    <property type="molecule type" value="Genomic_DNA"/>
</dbReference>
<dbReference type="FunFam" id="3.40.309.10:FF:000006">
    <property type="entry name" value="Gamma-glutamyl phosphate reductase"/>
    <property type="match status" value="1"/>
</dbReference>
<comment type="similarity">
    <text evidence="7">Belongs to the gamma-glutamyl phosphate reductase family.</text>
</comment>
<comment type="pathway">
    <text evidence="1 7">Amino-acid biosynthesis; L-proline biosynthesis; L-glutamate 5-semialdehyde from L-glutamate: step 2/2.</text>
</comment>
<evidence type="ECO:0000313" key="10">
    <source>
        <dbReference type="Proteomes" id="UP000326725"/>
    </source>
</evidence>
<dbReference type="Pfam" id="PF00171">
    <property type="entry name" value="Aldedh"/>
    <property type="match status" value="1"/>
</dbReference>
<evidence type="ECO:0000256" key="3">
    <source>
        <dbReference type="ARBA" id="ARBA00022650"/>
    </source>
</evidence>
<keyword evidence="2 7" id="KW-0028">Amino-acid biosynthesis</keyword>
<dbReference type="PIRSF" id="PIRSF000151">
    <property type="entry name" value="GPR"/>
    <property type="match status" value="1"/>
</dbReference>
<dbReference type="InterPro" id="IPR012134">
    <property type="entry name" value="Glu-5-SA_DH"/>
</dbReference>
<organism evidence="9 10">
    <name type="scientific">Halomonas lysinitropha</name>
    <dbReference type="NCBI Taxonomy" id="2607506"/>
    <lineage>
        <taxon>Bacteria</taxon>
        <taxon>Pseudomonadati</taxon>
        <taxon>Pseudomonadota</taxon>
        <taxon>Gammaproteobacteria</taxon>
        <taxon>Oceanospirillales</taxon>
        <taxon>Halomonadaceae</taxon>
        <taxon>Halomonas</taxon>
    </lineage>
</organism>
<keyword evidence="5 7" id="KW-0560">Oxidoreductase</keyword>
<dbReference type="CDD" id="cd07079">
    <property type="entry name" value="ALDH_F18-19_ProA-GPR"/>
    <property type="match status" value="1"/>
</dbReference>
<dbReference type="InterPro" id="IPR015590">
    <property type="entry name" value="Aldehyde_DH_dom"/>
</dbReference>
<gene>
    <name evidence="7 9" type="primary">proA</name>
    <name evidence="9" type="ORF">HALO32_03487</name>
</gene>
<keyword evidence="7" id="KW-0963">Cytoplasm</keyword>
<keyword evidence="3 7" id="KW-0641">Proline biosynthesis</keyword>
<dbReference type="GO" id="GO:0005737">
    <property type="term" value="C:cytoplasm"/>
    <property type="evidence" value="ECO:0007669"/>
    <property type="project" value="UniProtKB-SubCell"/>
</dbReference>
<dbReference type="HAMAP" id="MF_00412">
    <property type="entry name" value="ProA"/>
    <property type="match status" value="1"/>
</dbReference>
<dbReference type="InterPro" id="IPR016161">
    <property type="entry name" value="Ald_DH/histidinol_DH"/>
</dbReference>
<dbReference type="SUPFAM" id="SSF53720">
    <property type="entry name" value="ALDH-like"/>
    <property type="match status" value="1"/>
</dbReference>
<dbReference type="PANTHER" id="PTHR11063:SF8">
    <property type="entry name" value="DELTA-1-PYRROLINE-5-CARBOXYLATE SYNTHASE"/>
    <property type="match status" value="1"/>
</dbReference>
<comment type="function">
    <text evidence="7">Catalyzes the NADPH-dependent reduction of L-glutamate 5-phosphate into L-glutamate 5-semialdehyde and phosphate. The product spontaneously undergoes cyclization to form 1-pyrroline-5-carboxylate.</text>
</comment>
<keyword evidence="10" id="KW-1185">Reference proteome</keyword>
<dbReference type="GO" id="GO:0055129">
    <property type="term" value="P:L-proline biosynthetic process"/>
    <property type="evidence" value="ECO:0007669"/>
    <property type="project" value="UniProtKB-UniRule"/>
</dbReference>
<accession>A0A5K1ICB9</accession>
<comment type="subcellular location">
    <subcellularLocation>
        <location evidence="7">Cytoplasm</location>
    </subcellularLocation>
</comment>
<dbReference type="EC" id="1.2.1.41" evidence="7"/>
<dbReference type="GO" id="GO:0050661">
    <property type="term" value="F:NADP binding"/>
    <property type="evidence" value="ECO:0007669"/>
    <property type="project" value="InterPro"/>
</dbReference>
<dbReference type="UniPathway" id="UPA00098">
    <property type="reaction ID" value="UER00360"/>
</dbReference>
<dbReference type="GO" id="GO:0004350">
    <property type="term" value="F:glutamate-5-semialdehyde dehydrogenase activity"/>
    <property type="evidence" value="ECO:0007669"/>
    <property type="project" value="UniProtKB-UniRule"/>
</dbReference>
<dbReference type="Gene3D" id="3.40.309.10">
    <property type="entry name" value="Aldehyde Dehydrogenase, Chain A, domain 2"/>
    <property type="match status" value="1"/>
</dbReference>
<dbReference type="Proteomes" id="UP000326725">
    <property type="component" value="Unassembled WGS sequence"/>
</dbReference>
<evidence type="ECO:0000313" key="9">
    <source>
        <dbReference type="EMBL" id="VVZ97369.1"/>
    </source>
</evidence>
<keyword evidence="4 7" id="KW-0521">NADP</keyword>
<dbReference type="AlphaFoldDB" id="A0A5K1ICB9"/>
<dbReference type="NCBIfam" id="NF001221">
    <property type="entry name" value="PRK00197.1"/>
    <property type="match status" value="1"/>
</dbReference>
<evidence type="ECO:0000256" key="1">
    <source>
        <dbReference type="ARBA" id="ARBA00004985"/>
    </source>
</evidence>
<dbReference type="InterPro" id="IPR020593">
    <property type="entry name" value="G-glutamylP_reductase_CS"/>
</dbReference>
<dbReference type="InterPro" id="IPR016163">
    <property type="entry name" value="Ald_DH_C"/>
</dbReference>
<reference evidence="9 10" key="1">
    <citation type="submission" date="2019-09" db="EMBL/GenBank/DDBJ databases">
        <authorList>
            <person name="Criscuolo A."/>
        </authorList>
    </citation>
    <scope>NUCLEOTIDE SEQUENCE [LARGE SCALE GENOMIC DNA]</scope>
    <source>
        <strain evidence="10">3(2)</strain>
    </source>
</reference>
<dbReference type="NCBIfam" id="TIGR00407">
    <property type="entry name" value="proA"/>
    <property type="match status" value="1"/>
</dbReference>
<comment type="catalytic activity">
    <reaction evidence="6 7">
        <text>L-glutamate 5-semialdehyde + phosphate + NADP(+) = L-glutamyl 5-phosphate + NADPH + H(+)</text>
        <dbReference type="Rhea" id="RHEA:19541"/>
        <dbReference type="ChEBI" id="CHEBI:15378"/>
        <dbReference type="ChEBI" id="CHEBI:43474"/>
        <dbReference type="ChEBI" id="CHEBI:57783"/>
        <dbReference type="ChEBI" id="CHEBI:58066"/>
        <dbReference type="ChEBI" id="CHEBI:58274"/>
        <dbReference type="ChEBI" id="CHEBI:58349"/>
        <dbReference type="EC" id="1.2.1.41"/>
    </reaction>
</comment>
<evidence type="ECO:0000256" key="6">
    <source>
        <dbReference type="ARBA" id="ARBA00049024"/>
    </source>
</evidence>
<evidence type="ECO:0000256" key="2">
    <source>
        <dbReference type="ARBA" id="ARBA00022605"/>
    </source>
</evidence>
<evidence type="ECO:0000256" key="5">
    <source>
        <dbReference type="ARBA" id="ARBA00023002"/>
    </source>
</evidence>
<dbReference type="InterPro" id="IPR016162">
    <property type="entry name" value="Ald_DH_N"/>
</dbReference>
<evidence type="ECO:0000259" key="8">
    <source>
        <dbReference type="Pfam" id="PF00171"/>
    </source>
</evidence>
<proteinExistence type="inferred from homology"/>
<name>A0A5K1ICB9_9GAMM</name>
<dbReference type="PANTHER" id="PTHR11063">
    <property type="entry name" value="GLUTAMATE SEMIALDEHYDE DEHYDROGENASE"/>
    <property type="match status" value="1"/>
</dbReference>
<dbReference type="Gene3D" id="3.40.605.10">
    <property type="entry name" value="Aldehyde Dehydrogenase, Chain A, domain 1"/>
    <property type="match status" value="1"/>
</dbReference>
<dbReference type="PROSITE" id="PS01223">
    <property type="entry name" value="PROA"/>
    <property type="match status" value="1"/>
</dbReference>
<dbReference type="InterPro" id="IPR000965">
    <property type="entry name" value="GPR_dom"/>
</dbReference>
<evidence type="ECO:0000256" key="4">
    <source>
        <dbReference type="ARBA" id="ARBA00022857"/>
    </source>
</evidence>
<feature type="domain" description="Aldehyde dehydrogenase" evidence="8">
    <location>
        <begin position="29"/>
        <end position="296"/>
    </location>
</feature>
<sequence>MTAQASRSDHDPAIPDIRDIDAYMQRLGQGAREAATLMRRVDTAAKNAALLAMAEHLEQARSDVLAANARDLARERESGLEAALLDRLALDDRRLDAMIDGLVQVAALPDPVGEIDGLRSRPSGIQVGQMRVPLGVIGIIYESRPNVTLEAASLCLKSGNAAILRGGSEARDSNAAIAACIRAGLARAGLPESAVQVVATTDRNAVGRLISMPEYVDVIIPRGGKSLIERITREARVPVIKHLDGVCHVYIDAGADVDKALAIAVNAKTHRYGTCNTMETLLIDAPLAETLLPTLALAYGEHGVELRGCERTRAILGDIGVASEADWQTEYLAPVLAIRVVDGIDDAMAHIERYGSRHTDAIVTEHYGRARRFLAEVDSSSVMVNASTRFADGFEYGLGAEIGISTDRLHARGPVGLEGLTSRKYVVLGDGQVRR</sequence>
<protein>
    <recommendedName>
        <fullName evidence="7">Gamma-glutamyl phosphate reductase</fullName>
        <shortName evidence="7">GPR</shortName>
        <ecNumber evidence="7">1.2.1.41</ecNumber>
    </recommendedName>
    <alternativeName>
        <fullName evidence="7">Glutamate-5-semialdehyde dehydrogenase</fullName>
    </alternativeName>
    <alternativeName>
        <fullName evidence="7">Glutamyl-gamma-semialdehyde dehydrogenase</fullName>
        <shortName evidence="7">GSA dehydrogenase</shortName>
    </alternativeName>
</protein>